<sequence>MEDLEPGRSKGQWDHSGYTELQLPTGLQKKFDNDRGRGRGKLRGRGSGRKKGIGRLAADEEVEVDNPEKSFKEWGPARSKQPKEPTPGFVDIPWGDWGPDPLAKAKEVTPPAAAASGKEDLALRQPKEDKAPARETAWGEWGLASSIASIAKEDGSPTEAIGPVKGKWDSTPPATDSERPSDDFNDWGHAPHKTKVAAAKKREASQKDPGLGSGISTIKDAAKSPGGAEIEKKNEMASPHRPAASDATGDWGLWSVSQVPQDEIWKKPPKKSKAFYDEPVVAIGPSNQDAPKDAKSQGKGKERVIQDDLGSEPEDWGMDLVAEQPPANTSESAIRTSESEYDCDSGNWGASQGGSSENWGLPADPFPSTTDNLEEVELHTQNTSTLRSERDPHNASASELSKEILKSLKCPTHNYRCNENFCKDMARLVKEEETKLRSQVIDSDGKVFSRDHNTHDFRKTPPWRPTGSKRGHRPKREVQKIGQLRGFSDDDMDRDALKPKKVRKKRARMRVAQQTLPIRGGLLLGQGLKNGMFKHRWMHGLEPRVSV</sequence>
<feature type="compositionally biased region" description="Basic and acidic residues" evidence="1">
    <location>
        <begin position="447"/>
        <end position="459"/>
    </location>
</feature>
<evidence type="ECO:0000313" key="3">
    <source>
        <dbReference type="Proteomes" id="UP000054270"/>
    </source>
</evidence>
<feature type="region of interest" description="Disordered" evidence="1">
    <location>
        <begin position="150"/>
        <end position="250"/>
    </location>
</feature>
<proteinExistence type="predicted"/>
<keyword evidence="3" id="KW-1185">Reference proteome</keyword>
<feature type="region of interest" description="Disordered" evidence="1">
    <location>
        <begin position="447"/>
        <end position="475"/>
    </location>
</feature>
<dbReference type="EMBL" id="KN817522">
    <property type="protein sequence ID" value="KJA28271.1"/>
    <property type="molecule type" value="Genomic_DNA"/>
</dbReference>
<feature type="compositionally biased region" description="Basic and acidic residues" evidence="1">
    <location>
        <begin position="290"/>
        <end position="306"/>
    </location>
</feature>
<feature type="compositionally biased region" description="Polar residues" evidence="1">
    <location>
        <begin position="326"/>
        <end position="336"/>
    </location>
</feature>
<feature type="compositionally biased region" description="Basic residues" evidence="1">
    <location>
        <begin position="38"/>
        <end position="53"/>
    </location>
</feature>
<evidence type="ECO:0000313" key="2">
    <source>
        <dbReference type="EMBL" id="KJA28271.1"/>
    </source>
</evidence>
<name>A0A0D2PII8_HYPSF</name>
<feature type="compositionally biased region" description="Polar residues" evidence="1">
    <location>
        <begin position="348"/>
        <end position="358"/>
    </location>
</feature>
<feature type="compositionally biased region" description="Basic and acidic residues" evidence="1">
    <location>
        <begin position="117"/>
        <end position="133"/>
    </location>
</feature>
<gene>
    <name evidence="2" type="ORF">HYPSUDRAFT_811163</name>
</gene>
<accession>A0A0D2PII8</accession>
<dbReference type="AlphaFoldDB" id="A0A0D2PII8"/>
<dbReference type="Proteomes" id="UP000054270">
    <property type="component" value="Unassembled WGS sequence"/>
</dbReference>
<evidence type="ECO:0000256" key="1">
    <source>
        <dbReference type="SAM" id="MobiDB-lite"/>
    </source>
</evidence>
<organism evidence="2 3">
    <name type="scientific">Hypholoma sublateritium (strain FD-334 SS-4)</name>
    <dbReference type="NCBI Taxonomy" id="945553"/>
    <lineage>
        <taxon>Eukaryota</taxon>
        <taxon>Fungi</taxon>
        <taxon>Dikarya</taxon>
        <taxon>Basidiomycota</taxon>
        <taxon>Agaricomycotina</taxon>
        <taxon>Agaricomycetes</taxon>
        <taxon>Agaricomycetidae</taxon>
        <taxon>Agaricales</taxon>
        <taxon>Agaricineae</taxon>
        <taxon>Strophariaceae</taxon>
        <taxon>Hypholoma</taxon>
    </lineage>
</organism>
<feature type="region of interest" description="Disordered" evidence="1">
    <location>
        <begin position="281"/>
        <end position="400"/>
    </location>
</feature>
<reference evidence="3" key="1">
    <citation type="submission" date="2014-04" db="EMBL/GenBank/DDBJ databases">
        <title>Evolutionary Origins and Diversification of the Mycorrhizal Mutualists.</title>
        <authorList>
            <consortium name="DOE Joint Genome Institute"/>
            <consortium name="Mycorrhizal Genomics Consortium"/>
            <person name="Kohler A."/>
            <person name="Kuo A."/>
            <person name="Nagy L.G."/>
            <person name="Floudas D."/>
            <person name="Copeland A."/>
            <person name="Barry K.W."/>
            <person name="Cichocki N."/>
            <person name="Veneault-Fourrey C."/>
            <person name="LaButti K."/>
            <person name="Lindquist E.A."/>
            <person name="Lipzen A."/>
            <person name="Lundell T."/>
            <person name="Morin E."/>
            <person name="Murat C."/>
            <person name="Riley R."/>
            <person name="Ohm R."/>
            <person name="Sun H."/>
            <person name="Tunlid A."/>
            <person name="Henrissat B."/>
            <person name="Grigoriev I.V."/>
            <person name="Hibbett D.S."/>
            <person name="Martin F."/>
        </authorList>
    </citation>
    <scope>NUCLEOTIDE SEQUENCE [LARGE SCALE GENOMIC DNA]</scope>
    <source>
        <strain evidence="3">FD-334 SS-4</strain>
    </source>
</reference>
<feature type="compositionally biased region" description="Basic residues" evidence="1">
    <location>
        <begin position="190"/>
        <end position="199"/>
    </location>
</feature>
<protein>
    <submittedName>
        <fullName evidence="2">Uncharacterized protein</fullName>
    </submittedName>
</protein>
<feature type="region of interest" description="Disordered" evidence="1">
    <location>
        <begin position="1"/>
        <end position="138"/>
    </location>
</feature>
<feature type="compositionally biased region" description="Basic and acidic residues" evidence="1">
    <location>
        <begin position="1"/>
        <end position="13"/>
    </location>
</feature>